<keyword evidence="8 10" id="KW-0131">Cell cycle</keyword>
<dbReference type="InterPro" id="IPR005863">
    <property type="entry name" value="UDP-N-AcMur_synth"/>
</dbReference>
<feature type="domain" description="Mur ligase N-terminal catalytic" evidence="11">
    <location>
        <begin position="29"/>
        <end position="77"/>
    </location>
</feature>
<dbReference type="InterPro" id="IPR036565">
    <property type="entry name" value="Mur-like_cat_sf"/>
</dbReference>
<protein>
    <recommendedName>
        <fullName evidence="10">UDP-N-acetylmuramoyl-tripeptide--D-alanyl-D-alanine ligase</fullName>
        <ecNumber evidence="10">6.3.2.10</ecNumber>
    </recommendedName>
    <alternativeName>
        <fullName evidence="10">D-alanyl-D-alanine-adding enzyme</fullName>
    </alternativeName>
</protein>
<evidence type="ECO:0000259" key="13">
    <source>
        <dbReference type="Pfam" id="PF08245"/>
    </source>
</evidence>
<evidence type="ECO:0000256" key="5">
    <source>
        <dbReference type="ARBA" id="ARBA00022840"/>
    </source>
</evidence>
<sequence>MSVLWTGRELAEATGGRFGASGDGAGIVVTGVSIDTRTLQPGDLFIALAGENSDGHGHLAVAFEKGAAAALVHRESAFGDDPRLLSVADTMRGLWDLGRVARARFDGRVVAVTGSVGKTTTKEMLRVALGALGETHAAVASYNNHWGVPLTLARLPRGAAFCVSEIGMNHPGEIAPLAELVRPDVAVITTIGSAHLGHMGSLEAIAREKASLIEALAPGSVAVVPDDAVGQEAFSDAARRASVTLWHCGLAAGSEVRLSGLTLSGEGSRFVAHVAGHAVPVTIHAPGEHLARNALAALGVVGAPGIAGTVGTGSGARTSESGPAGSVGSDLARAAEALSGFVPGAGRGAAVPVHGGRVMLLDESYNASVLSIRAALGVLTLLPARRRVVVLGDIRELGEFARDEHLSLARPVSEAADLVFCCGPHMKDLFDALPSSRRGAWTADSAVLAPLVSRSIEEGDVVLVKGSLGSRMKVVVDALKAGRV</sequence>
<evidence type="ECO:0000256" key="6">
    <source>
        <dbReference type="ARBA" id="ARBA00022960"/>
    </source>
</evidence>
<gene>
    <name evidence="10" type="primary">murF</name>
    <name evidence="14" type="ORF">GOB84_06410</name>
</gene>
<organism evidence="14 15">
    <name type="scientific">Acetobacter fallax</name>
    <dbReference type="NCBI Taxonomy" id="1737473"/>
    <lineage>
        <taxon>Bacteria</taxon>
        <taxon>Pseudomonadati</taxon>
        <taxon>Pseudomonadota</taxon>
        <taxon>Alphaproteobacteria</taxon>
        <taxon>Acetobacterales</taxon>
        <taxon>Acetobacteraceae</taxon>
        <taxon>Acetobacter</taxon>
    </lineage>
</organism>
<keyword evidence="9 10" id="KW-0961">Cell wall biogenesis/degradation</keyword>
<dbReference type="SUPFAM" id="SSF63418">
    <property type="entry name" value="MurE/MurF N-terminal domain"/>
    <property type="match status" value="1"/>
</dbReference>
<evidence type="ECO:0000313" key="14">
    <source>
        <dbReference type="EMBL" id="NHO32197.1"/>
    </source>
</evidence>
<dbReference type="InterPro" id="IPR013221">
    <property type="entry name" value="Mur_ligase_cen"/>
</dbReference>
<dbReference type="HAMAP" id="MF_02019">
    <property type="entry name" value="MurF"/>
    <property type="match status" value="1"/>
</dbReference>
<keyword evidence="3 10" id="KW-0132">Cell division</keyword>
<dbReference type="InterPro" id="IPR004101">
    <property type="entry name" value="Mur_ligase_C"/>
</dbReference>
<evidence type="ECO:0000256" key="3">
    <source>
        <dbReference type="ARBA" id="ARBA00022618"/>
    </source>
</evidence>
<dbReference type="RefSeq" id="WP_173576722.1">
    <property type="nucleotide sequence ID" value="NZ_WOSW01000008.1"/>
</dbReference>
<dbReference type="InterPro" id="IPR000713">
    <property type="entry name" value="Mur_ligase_N"/>
</dbReference>
<feature type="domain" description="Mur ligase central" evidence="13">
    <location>
        <begin position="112"/>
        <end position="300"/>
    </location>
</feature>
<dbReference type="Gene3D" id="3.40.1390.10">
    <property type="entry name" value="MurE/MurF, N-terminal domain"/>
    <property type="match status" value="1"/>
</dbReference>
<dbReference type="InterPro" id="IPR036615">
    <property type="entry name" value="Mur_ligase_C_dom_sf"/>
</dbReference>
<evidence type="ECO:0000256" key="4">
    <source>
        <dbReference type="ARBA" id="ARBA00022741"/>
    </source>
</evidence>
<evidence type="ECO:0000256" key="8">
    <source>
        <dbReference type="ARBA" id="ARBA00023306"/>
    </source>
</evidence>
<dbReference type="Pfam" id="PF01225">
    <property type="entry name" value="Mur_ligase"/>
    <property type="match status" value="1"/>
</dbReference>
<keyword evidence="7 10" id="KW-0573">Peptidoglycan synthesis</keyword>
<evidence type="ECO:0000256" key="7">
    <source>
        <dbReference type="ARBA" id="ARBA00022984"/>
    </source>
</evidence>
<accession>A0ABX0K727</accession>
<keyword evidence="15" id="KW-1185">Reference proteome</keyword>
<keyword evidence="4 10" id="KW-0547">Nucleotide-binding</keyword>
<evidence type="ECO:0000259" key="12">
    <source>
        <dbReference type="Pfam" id="PF02875"/>
    </source>
</evidence>
<evidence type="ECO:0000259" key="11">
    <source>
        <dbReference type="Pfam" id="PF01225"/>
    </source>
</evidence>
<keyword evidence="2 10" id="KW-0436">Ligase</keyword>
<dbReference type="SUPFAM" id="SSF53623">
    <property type="entry name" value="MurD-like peptide ligases, catalytic domain"/>
    <property type="match status" value="1"/>
</dbReference>
<comment type="function">
    <text evidence="10">Involved in cell wall formation. Catalyzes the final step in the synthesis of UDP-N-acetylmuramoyl-pentapeptide, the precursor of murein.</text>
</comment>
<dbReference type="Pfam" id="PF02875">
    <property type="entry name" value="Mur_ligase_C"/>
    <property type="match status" value="1"/>
</dbReference>
<keyword evidence="5 10" id="KW-0067">ATP-binding</keyword>
<dbReference type="PANTHER" id="PTHR43024:SF1">
    <property type="entry name" value="UDP-N-ACETYLMURAMOYL-TRIPEPTIDE--D-ALANYL-D-ALANINE LIGASE"/>
    <property type="match status" value="1"/>
</dbReference>
<dbReference type="EC" id="6.3.2.10" evidence="10"/>
<dbReference type="GO" id="GO:0016874">
    <property type="term" value="F:ligase activity"/>
    <property type="evidence" value="ECO:0007669"/>
    <property type="project" value="UniProtKB-KW"/>
</dbReference>
<comment type="catalytic activity">
    <reaction evidence="10">
        <text>D-alanyl-D-alanine + UDP-N-acetyl-alpha-D-muramoyl-L-alanyl-gamma-D-glutamyl-meso-2,6-diaminopimelate + ATP = UDP-N-acetyl-alpha-D-muramoyl-L-alanyl-gamma-D-glutamyl-meso-2,6-diaminopimeloyl-D-alanyl-D-alanine + ADP + phosphate + H(+)</text>
        <dbReference type="Rhea" id="RHEA:28374"/>
        <dbReference type="ChEBI" id="CHEBI:15378"/>
        <dbReference type="ChEBI" id="CHEBI:30616"/>
        <dbReference type="ChEBI" id="CHEBI:43474"/>
        <dbReference type="ChEBI" id="CHEBI:57822"/>
        <dbReference type="ChEBI" id="CHEBI:61386"/>
        <dbReference type="ChEBI" id="CHEBI:83905"/>
        <dbReference type="ChEBI" id="CHEBI:456216"/>
        <dbReference type="EC" id="6.3.2.10"/>
    </reaction>
</comment>
<proteinExistence type="inferred from homology"/>
<dbReference type="Gene3D" id="3.40.1190.10">
    <property type="entry name" value="Mur-like, catalytic domain"/>
    <property type="match status" value="1"/>
</dbReference>
<keyword evidence="6 10" id="KW-0133">Cell shape</keyword>
<comment type="subcellular location">
    <subcellularLocation>
        <location evidence="10">Cytoplasm</location>
    </subcellularLocation>
</comment>
<dbReference type="Gene3D" id="3.90.190.20">
    <property type="entry name" value="Mur ligase, C-terminal domain"/>
    <property type="match status" value="1"/>
</dbReference>
<name>A0ABX0K727_9PROT</name>
<dbReference type="InterPro" id="IPR035911">
    <property type="entry name" value="MurE/MurF_N"/>
</dbReference>
<feature type="domain" description="Mur ligase C-terminal" evidence="12">
    <location>
        <begin position="359"/>
        <end position="467"/>
    </location>
</feature>
<dbReference type="InterPro" id="IPR051046">
    <property type="entry name" value="MurCDEF_CellWall_CoF430Synth"/>
</dbReference>
<evidence type="ECO:0000256" key="10">
    <source>
        <dbReference type="HAMAP-Rule" id="MF_02019"/>
    </source>
</evidence>
<dbReference type="Proteomes" id="UP000615326">
    <property type="component" value="Unassembled WGS sequence"/>
</dbReference>
<evidence type="ECO:0000256" key="2">
    <source>
        <dbReference type="ARBA" id="ARBA00022598"/>
    </source>
</evidence>
<evidence type="ECO:0000256" key="9">
    <source>
        <dbReference type="ARBA" id="ARBA00023316"/>
    </source>
</evidence>
<comment type="similarity">
    <text evidence="10">Belongs to the MurCDEF family. MurF subfamily.</text>
</comment>
<evidence type="ECO:0000256" key="1">
    <source>
        <dbReference type="ARBA" id="ARBA00022490"/>
    </source>
</evidence>
<comment type="pathway">
    <text evidence="10">Cell wall biogenesis; peptidoglycan biosynthesis.</text>
</comment>
<keyword evidence="1 10" id="KW-0963">Cytoplasm</keyword>
<comment type="caution">
    <text evidence="14">The sequence shown here is derived from an EMBL/GenBank/DDBJ whole genome shotgun (WGS) entry which is preliminary data.</text>
</comment>
<reference evidence="14 15" key="1">
    <citation type="journal article" date="2020" name="Int. J. Syst. Evol. Microbiol.">
        <title>Novel acetic acid bacteria from cider fermentations: Acetobacter conturbans sp. nov. and Acetobacter fallax sp. nov.</title>
        <authorList>
            <person name="Sombolestani A.S."/>
            <person name="Cleenwerck I."/>
            <person name="Cnockaert M."/>
            <person name="Borremans W."/>
            <person name="Wieme A.D."/>
            <person name="De Vuyst L."/>
            <person name="Vandamme P."/>
        </authorList>
    </citation>
    <scope>NUCLEOTIDE SEQUENCE [LARGE SCALE GENOMIC DNA]</scope>
    <source>
        <strain evidence="14 15">LMG 1637</strain>
    </source>
</reference>
<dbReference type="PANTHER" id="PTHR43024">
    <property type="entry name" value="UDP-N-ACETYLMURAMOYL-TRIPEPTIDE--D-ALANYL-D-ALANINE LIGASE"/>
    <property type="match status" value="1"/>
</dbReference>
<dbReference type="SUPFAM" id="SSF53244">
    <property type="entry name" value="MurD-like peptide ligases, peptide-binding domain"/>
    <property type="match status" value="1"/>
</dbReference>
<dbReference type="Pfam" id="PF08245">
    <property type="entry name" value="Mur_ligase_M"/>
    <property type="match status" value="1"/>
</dbReference>
<feature type="binding site" evidence="10">
    <location>
        <begin position="114"/>
        <end position="120"/>
    </location>
    <ligand>
        <name>ATP</name>
        <dbReference type="ChEBI" id="CHEBI:30616"/>
    </ligand>
</feature>
<dbReference type="EMBL" id="WOSW01000008">
    <property type="protein sequence ID" value="NHO32197.1"/>
    <property type="molecule type" value="Genomic_DNA"/>
</dbReference>
<evidence type="ECO:0000313" key="15">
    <source>
        <dbReference type="Proteomes" id="UP000615326"/>
    </source>
</evidence>